<evidence type="ECO:0000256" key="1">
    <source>
        <dbReference type="SAM" id="MobiDB-lite"/>
    </source>
</evidence>
<name>A0A6J4VIA2_9BACT</name>
<accession>A0A6J4VIA2</accession>
<dbReference type="EMBL" id="CADCWG010000316">
    <property type="protein sequence ID" value="CAA9578111.1"/>
    <property type="molecule type" value="Genomic_DNA"/>
</dbReference>
<reference evidence="2" key="1">
    <citation type="submission" date="2020-02" db="EMBL/GenBank/DDBJ databases">
        <authorList>
            <person name="Meier V. D."/>
        </authorList>
    </citation>
    <scope>NUCLEOTIDE SEQUENCE</scope>
    <source>
        <strain evidence="2">AVDCRST_MAG49</strain>
    </source>
</reference>
<evidence type="ECO:0000313" key="2">
    <source>
        <dbReference type="EMBL" id="CAA9578111.1"/>
    </source>
</evidence>
<organism evidence="2">
    <name type="scientific">uncultured Thermomicrobiales bacterium</name>
    <dbReference type="NCBI Taxonomy" id="1645740"/>
    <lineage>
        <taxon>Bacteria</taxon>
        <taxon>Pseudomonadati</taxon>
        <taxon>Thermomicrobiota</taxon>
        <taxon>Thermomicrobia</taxon>
        <taxon>Thermomicrobiales</taxon>
        <taxon>environmental samples</taxon>
    </lineage>
</organism>
<proteinExistence type="predicted"/>
<protein>
    <submittedName>
        <fullName evidence="2">Uncharacterized protein</fullName>
    </submittedName>
</protein>
<feature type="compositionally biased region" description="Basic and acidic residues" evidence="1">
    <location>
        <begin position="1"/>
        <end position="14"/>
    </location>
</feature>
<feature type="region of interest" description="Disordered" evidence="1">
    <location>
        <begin position="40"/>
        <end position="65"/>
    </location>
</feature>
<sequence length="65" mass="6543">MGRRPSASDERPGDGRATPPTSALALPGLSTVVAVLTPISSPSMSRAGRRVASGNGRPTAWRSGG</sequence>
<dbReference type="AlphaFoldDB" id="A0A6J4VIA2"/>
<gene>
    <name evidence="2" type="ORF">AVDCRST_MAG49-4452</name>
</gene>
<feature type="region of interest" description="Disordered" evidence="1">
    <location>
        <begin position="1"/>
        <end position="25"/>
    </location>
</feature>